<sequence>MGDDGVLNLERTTIGKLQKQYAVSGLTARAVTEAYLKRIKKLNEDLNALCAISEDALSQAEELDRYRDEHDGALKGPLHGIPMVIKDQIETAGMVTAFGSKTAEKYVPERDATVVQKLKHAGAVIIGKSMMPDWAASWFSTSSLSGTAKNPFDYTRDPGGSSSGTGAAVAGSLAVAGIGGDTGGSIRLPSSFCNLVGVRCTPGRISRDGMSSLVATQDTPGPMTNNVEDAALILDAIVGFDPRDEYTYINNLVPPPSFLSAISNYSLTGKSFGVIRSAFGTHPGVLSVMDNTLSRLVAAGATLIDISIPDLDRLKIFTSVYYTRSKSDINAFLSARSSPDLPSSFDAVHASGIYHSALDLIDVIASGPSDPFTEPEFAARLQVQSQFQRLVGSLFAAHSLSGILYPTCQLPAPKTKDVLEGKWTCLDYPTNTIIASQLCFPAVSVPVGWCRDEEITGHVEWKGIQLPVGLEILGLPLGEEGLLAAAKGIEDVMKAMRVPDV</sequence>
<dbReference type="Proteomes" id="UP001320706">
    <property type="component" value="Unassembled WGS sequence"/>
</dbReference>
<keyword evidence="2" id="KW-1185">Reference proteome</keyword>
<reference evidence="1" key="1">
    <citation type="submission" date="2024-02" db="EMBL/GenBank/DDBJ databases">
        <title>Metagenome Assembled Genome of Zalaria obscura JY119.</title>
        <authorList>
            <person name="Vighnesh L."/>
            <person name="Jagadeeshwari U."/>
            <person name="Venkata Ramana C."/>
            <person name="Sasikala C."/>
        </authorList>
    </citation>
    <scope>NUCLEOTIDE SEQUENCE</scope>
    <source>
        <strain evidence="1">JY119</strain>
    </source>
</reference>
<protein>
    <submittedName>
        <fullName evidence="1">Uncharacterized protein</fullName>
    </submittedName>
</protein>
<organism evidence="1 2">
    <name type="scientific">Zalaria obscura</name>
    <dbReference type="NCBI Taxonomy" id="2024903"/>
    <lineage>
        <taxon>Eukaryota</taxon>
        <taxon>Fungi</taxon>
        <taxon>Dikarya</taxon>
        <taxon>Ascomycota</taxon>
        <taxon>Pezizomycotina</taxon>
        <taxon>Dothideomycetes</taxon>
        <taxon>Dothideomycetidae</taxon>
        <taxon>Dothideales</taxon>
        <taxon>Zalariaceae</taxon>
        <taxon>Zalaria</taxon>
    </lineage>
</organism>
<name>A0ACC3S2M8_9PEZI</name>
<proteinExistence type="predicted"/>
<gene>
    <name evidence="1" type="ORF">M8818_007693</name>
</gene>
<accession>A0ACC3S2M8</accession>
<evidence type="ECO:0000313" key="2">
    <source>
        <dbReference type="Proteomes" id="UP001320706"/>
    </source>
</evidence>
<evidence type="ECO:0000313" key="1">
    <source>
        <dbReference type="EMBL" id="KAK8192523.1"/>
    </source>
</evidence>
<comment type="caution">
    <text evidence="1">The sequence shown here is derived from an EMBL/GenBank/DDBJ whole genome shotgun (WGS) entry which is preliminary data.</text>
</comment>
<dbReference type="EMBL" id="JAMKPW020000044">
    <property type="protein sequence ID" value="KAK8192523.1"/>
    <property type="molecule type" value="Genomic_DNA"/>
</dbReference>